<evidence type="ECO:0000256" key="1">
    <source>
        <dbReference type="SAM" id="SignalP"/>
    </source>
</evidence>
<dbReference type="InterPro" id="IPR000572">
    <property type="entry name" value="OxRdtase_Mopterin-bd_dom"/>
</dbReference>
<dbReference type="PANTHER" id="PTHR43032:SF4">
    <property type="entry name" value="OXIDOREDUCTASE MOLYBDOPTERIN-BINDING DOMAIN-CONTAINING PROTEIN"/>
    <property type="match status" value="1"/>
</dbReference>
<proteinExistence type="predicted"/>
<dbReference type="RefSeq" id="WP_075072338.1">
    <property type="nucleotide sequence ID" value="NZ_DF967972.1"/>
</dbReference>
<dbReference type="PROSITE" id="PS51257">
    <property type="entry name" value="PROKAR_LIPOPROTEIN"/>
    <property type="match status" value="1"/>
</dbReference>
<evidence type="ECO:0000313" key="3">
    <source>
        <dbReference type="EMBL" id="GAP12964.1"/>
    </source>
</evidence>
<feature type="domain" description="Oxidoreductase molybdopterin-binding" evidence="2">
    <location>
        <begin position="46"/>
        <end position="201"/>
    </location>
</feature>
<feature type="chain" id="PRO_5006632892" evidence="1">
    <location>
        <begin position="26"/>
        <end position="479"/>
    </location>
</feature>
<evidence type="ECO:0000259" key="2">
    <source>
        <dbReference type="Pfam" id="PF00174"/>
    </source>
</evidence>
<dbReference type="OrthoDB" id="367098at2"/>
<dbReference type="InterPro" id="IPR036374">
    <property type="entry name" value="OxRdtase_Mopterin-bd_sf"/>
</dbReference>
<dbReference type="Proteomes" id="UP000055060">
    <property type="component" value="Unassembled WGS sequence"/>
</dbReference>
<accession>A0A0S7BDV0</accession>
<keyword evidence="1" id="KW-0732">Signal</keyword>
<gene>
    <name evidence="3" type="ORF">LARV_00704</name>
</gene>
<dbReference type="EMBL" id="DF967972">
    <property type="protein sequence ID" value="GAP12964.1"/>
    <property type="molecule type" value="Genomic_DNA"/>
</dbReference>
<sequence>MAKKWLLVLALCALLFTAAACTQTAAPTTAPTAAPEGTTAAPAASEDVVLDVVGESKSASFSMDSLKALPAVEGQAGIKSSTGKITPPTAFKGVSLIDLLDQVGGLGENMGVEIEAEDGYIMTFSGDQIANGDFITYDPATGDEIQNAGPLTVIVAYEMNGQPLDEKADGRLRLAIISDKNNQVTDGHWSIKWVRKVTVKSMAEEWSLDAQGAIQDTIDRGSFESCSASGCHGASWTDTKAQEWSGTPLWIVVGRVDDEFKHGSDVEPYNRELADAGYTIELVAADGTSVTLNSADIKENNAILLANKVNGNQLTDKDFPLRLVGSGLDGKQSVGGIVKLILHFNETAAEGQAATPAVAPAGEEALKLTGLVNAEQSWSLDMLKALDVVKLQLEHPKKGMTDYEGVRLNDLLTLAGLKADATSLIFTAADGFTAEVKLADVQACKDCLVAFDDDGSLKLAMPGMDSGVWVKTLTQIEVK</sequence>
<evidence type="ECO:0000313" key="4">
    <source>
        <dbReference type="Proteomes" id="UP000055060"/>
    </source>
</evidence>
<feature type="domain" description="Oxidoreductase molybdopterin-binding" evidence="2">
    <location>
        <begin position="388"/>
        <end position="478"/>
    </location>
</feature>
<name>A0A0S7BDV0_9CHLR</name>
<reference evidence="3" key="1">
    <citation type="submission" date="2015-07" db="EMBL/GenBank/DDBJ databases">
        <title>Draft Genome Sequences of Anaerolinea thermolimosa IMO-1, Bellilinea caldifistulae GOMI-1, Leptolinea tardivitalis YMTK-2, Levilinea saccharolytica KIBI-1,Longilinea arvoryzae KOME-1, Previously Described as Members of the Anaerolineaceae (Chloroflexi).</title>
        <authorList>
            <person name="Sekiguchi Y."/>
            <person name="Ohashi A."/>
            <person name="Matsuura N."/>
            <person name="Tourlousse M.D."/>
        </authorList>
    </citation>
    <scope>NUCLEOTIDE SEQUENCE [LARGE SCALE GENOMIC DNA]</scope>
    <source>
        <strain evidence="3">KOME-1</strain>
    </source>
</reference>
<dbReference type="AlphaFoldDB" id="A0A0S7BDV0"/>
<dbReference type="Pfam" id="PF00174">
    <property type="entry name" value="Oxidored_molyb"/>
    <property type="match status" value="2"/>
</dbReference>
<keyword evidence="4" id="KW-1185">Reference proteome</keyword>
<dbReference type="SUPFAM" id="SSF56524">
    <property type="entry name" value="Oxidoreductase molybdopterin-binding domain"/>
    <property type="match status" value="3"/>
</dbReference>
<dbReference type="PANTHER" id="PTHR43032">
    <property type="entry name" value="PROTEIN-METHIONINE-SULFOXIDE REDUCTASE"/>
    <property type="match status" value="1"/>
</dbReference>
<feature type="signal peptide" evidence="1">
    <location>
        <begin position="1"/>
        <end position="25"/>
    </location>
</feature>
<protein>
    <submittedName>
        <fullName evidence="3">Sulfite oxidase</fullName>
    </submittedName>
</protein>
<organism evidence="3">
    <name type="scientific">Longilinea arvoryzae</name>
    <dbReference type="NCBI Taxonomy" id="360412"/>
    <lineage>
        <taxon>Bacteria</taxon>
        <taxon>Bacillati</taxon>
        <taxon>Chloroflexota</taxon>
        <taxon>Anaerolineae</taxon>
        <taxon>Anaerolineales</taxon>
        <taxon>Anaerolineaceae</taxon>
        <taxon>Longilinea</taxon>
    </lineage>
</organism>
<dbReference type="Gene3D" id="3.90.420.10">
    <property type="entry name" value="Oxidoreductase, molybdopterin-binding domain"/>
    <property type="match status" value="3"/>
</dbReference>
<dbReference type="STRING" id="360412.LARV_00704"/>